<feature type="transmembrane region" description="Helical" evidence="6">
    <location>
        <begin position="58"/>
        <end position="81"/>
    </location>
</feature>
<feature type="domain" description="Major facilitator superfamily (MFS) profile" evidence="7">
    <location>
        <begin position="21"/>
        <end position="407"/>
    </location>
</feature>
<feature type="transmembrane region" description="Helical" evidence="6">
    <location>
        <begin position="315"/>
        <end position="336"/>
    </location>
</feature>
<evidence type="ECO:0000313" key="8">
    <source>
        <dbReference type="EMBL" id="SFI71654.1"/>
    </source>
</evidence>
<dbReference type="RefSeq" id="WP_090057294.1">
    <property type="nucleotide sequence ID" value="NZ_FORH01000001.1"/>
</dbReference>
<name>A0A1I3KGX5_9RHOB</name>
<reference evidence="9" key="1">
    <citation type="submission" date="2016-10" db="EMBL/GenBank/DDBJ databases">
        <authorList>
            <person name="Varghese N."/>
            <person name="Submissions S."/>
        </authorList>
    </citation>
    <scope>NUCLEOTIDE SEQUENCE [LARGE SCALE GENOMIC DNA]</scope>
    <source>
        <strain evidence="9">DSM 26471</strain>
    </source>
</reference>
<feature type="transmembrane region" description="Helical" evidence="6">
    <location>
        <begin position="264"/>
        <end position="282"/>
    </location>
</feature>
<dbReference type="AlphaFoldDB" id="A0A1I3KGX5"/>
<feature type="transmembrane region" description="Helical" evidence="6">
    <location>
        <begin position="348"/>
        <end position="370"/>
    </location>
</feature>
<dbReference type="STRING" id="588602.SAMN04487991_0686"/>
<feature type="transmembrane region" description="Helical" evidence="6">
    <location>
        <begin position="113"/>
        <end position="134"/>
    </location>
</feature>
<protein>
    <submittedName>
        <fullName evidence="8">Sugar phosphate permease</fullName>
    </submittedName>
</protein>
<dbReference type="SUPFAM" id="SSF103473">
    <property type="entry name" value="MFS general substrate transporter"/>
    <property type="match status" value="1"/>
</dbReference>
<evidence type="ECO:0000256" key="3">
    <source>
        <dbReference type="ARBA" id="ARBA00022692"/>
    </source>
</evidence>
<dbReference type="GO" id="GO:0022857">
    <property type="term" value="F:transmembrane transporter activity"/>
    <property type="evidence" value="ECO:0007669"/>
    <property type="project" value="InterPro"/>
</dbReference>
<dbReference type="Gene3D" id="1.20.1250.20">
    <property type="entry name" value="MFS general substrate transporter like domains"/>
    <property type="match status" value="2"/>
</dbReference>
<evidence type="ECO:0000256" key="2">
    <source>
        <dbReference type="ARBA" id="ARBA00022475"/>
    </source>
</evidence>
<dbReference type="InterPro" id="IPR020846">
    <property type="entry name" value="MFS_dom"/>
</dbReference>
<evidence type="ECO:0000259" key="7">
    <source>
        <dbReference type="PROSITE" id="PS50850"/>
    </source>
</evidence>
<feature type="transmembrane region" description="Helical" evidence="6">
    <location>
        <begin position="143"/>
        <end position="165"/>
    </location>
</feature>
<feature type="transmembrane region" description="Helical" evidence="6">
    <location>
        <begin position="177"/>
        <end position="196"/>
    </location>
</feature>
<dbReference type="GO" id="GO:0005886">
    <property type="term" value="C:plasma membrane"/>
    <property type="evidence" value="ECO:0007669"/>
    <property type="project" value="UniProtKB-SubCell"/>
</dbReference>
<keyword evidence="5 6" id="KW-0472">Membrane</keyword>
<keyword evidence="3 6" id="KW-0812">Transmembrane</keyword>
<evidence type="ECO:0000313" key="9">
    <source>
        <dbReference type="Proteomes" id="UP000199630"/>
    </source>
</evidence>
<keyword evidence="2" id="KW-1003">Cell membrane</keyword>
<dbReference type="InterPro" id="IPR036259">
    <property type="entry name" value="MFS_trans_sf"/>
</dbReference>
<keyword evidence="4 6" id="KW-1133">Transmembrane helix</keyword>
<sequence>MSAKPLQKRMETPSARGHAGLALALATLFFLFEFLARVAPSTATEAIAGDLGLSRAGLGAFSSLFFWVYAPMQIVVGLLLDRWGARRFILPAIAFCASGMALVGLAPSGTLAGIGRLLTGLGASFAFVGALYVVNHWFAPNRFALLSGLVNAVGMLGTAVGVVWLTALSESVGWRQTFIGIAGFGAALFVLALFFYHDAPSAGDTETHSHPLGPLKQVVKSPQVWLLSLIGALIYMPINVYGGLWGNEELTADHGLTAVSAETAVAMVFWGMAAGSVLWGALSDALGHRKWIVFTGALCATLAWGVVILGHTEQLWIVSALLFLGGLFCGAQMLSFAMAKEGQDQSTVGTVTAFVNMIGIGAALVFQPLVGWLLDLTDGDHAKALLVIPICLALAALLVLGLKEPEQPHLRSGRQKDLS</sequence>
<dbReference type="Pfam" id="PF07690">
    <property type="entry name" value="MFS_1"/>
    <property type="match status" value="1"/>
</dbReference>
<feature type="transmembrane region" description="Helical" evidence="6">
    <location>
        <begin position="291"/>
        <end position="309"/>
    </location>
</feature>
<dbReference type="PANTHER" id="PTHR43124:SF3">
    <property type="entry name" value="CHLORAMPHENICOL EFFLUX PUMP RV0191"/>
    <property type="match status" value="1"/>
</dbReference>
<proteinExistence type="predicted"/>
<dbReference type="PROSITE" id="PS50850">
    <property type="entry name" value="MFS"/>
    <property type="match status" value="1"/>
</dbReference>
<organism evidence="8 9">
    <name type="scientific">Celeribacter neptunius</name>
    <dbReference type="NCBI Taxonomy" id="588602"/>
    <lineage>
        <taxon>Bacteria</taxon>
        <taxon>Pseudomonadati</taxon>
        <taxon>Pseudomonadota</taxon>
        <taxon>Alphaproteobacteria</taxon>
        <taxon>Rhodobacterales</taxon>
        <taxon>Roseobacteraceae</taxon>
        <taxon>Celeribacter</taxon>
    </lineage>
</organism>
<dbReference type="InterPro" id="IPR011701">
    <property type="entry name" value="MFS"/>
</dbReference>
<dbReference type="InterPro" id="IPR050189">
    <property type="entry name" value="MFS_Efflux_Transporters"/>
</dbReference>
<comment type="subcellular location">
    <subcellularLocation>
        <location evidence="1">Cell membrane</location>
        <topology evidence="1">Multi-pass membrane protein</topology>
    </subcellularLocation>
</comment>
<dbReference type="EMBL" id="FORH01000001">
    <property type="protein sequence ID" value="SFI71654.1"/>
    <property type="molecule type" value="Genomic_DNA"/>
</dbReference>
<feature type="transmembrane region" description="Helical" evidence="6">
    <location>
        <begin position="382"/>
        <end position="402"/>
    </location>
</feature>
<gene>
    <name evidence="8" type="ORF">SAMN04487991_0686</name>
</gene>
<accession>A0A1I3KGX5</accession>
<feature type="transmembrane region" description="Helical" evidence="6">
    <location>
        <begin position="224"/>
        <end position="244"/>
    </location>
</feature>
<dbReference type="PANTHER" id="PTHR43124">
    <property type="entry name" value="PURINE EFFLUX PUMP PBUE"/>
    <property type="match status" value="1"/>
</dbReference>
<evidence type="ECO:0000256" key="1">
    <source>
        <dbReference type="ARBA" id="ARBA00004651"/>
    </source>
</evidence>
<dbReference type="OrthoDB" id="9794076at2"/>
<feature type="transmembrane region" description="Helical" evidence="6">
    <location>
        <begin position="88"/>
        <end position="107"/>
    </location>
</feature>
<evidence type="ECO:0000256" key="4">
    <source>
        <dbReference type="ARBA" id="ARBA00022989"/>
    </source>
</evidence>
<keyword evidence="9" id="KW-1185">Reference proteome</keyword>
<evidence type="ECO:0000256" key="5">
    <source>
        <dbReference type="ARBA" id="ARBA00023136"/>
    </source>
</evidence>
<evidence type="ECO:0000256" key="6">
    <source>
        <dbReference type="SAM" id="Phobius"/>
    </source>
</evidence>
<dbReference type="Proteomes" id="UP000199630">
    <property type="component" value="Unassembled WGS sequence"/>
</dbReference>